<comment type="caution">
    <text evidence="1">The sequence shown here is derived from an EMBL/GenBank/DDBJ whole genome shotgun (WGS) entry which is preliminary data.</text>
</comment>
<organism evidence="1 2">
    <name type="scientific">Dallia pectoralis</name>
    <name type="common">Alaska blackfish</name>
    <dbReference type="NCBI Taxonomy" id="75939"/>
    <lineage>
        <taxon>Eukaryota</taxon>
        <taxon>Metazoa</taxon>
        <taxon>Chordata</taxon>
        <taxon>Craniata</taxon>
        <taxon>Vertebrata</taxon>
        <taxon>Euteleostomi</taxon>
        <taxon>Actinopterygii</taxon>
        <taxon>Neopterygii</taxon>
        <taxon>Teleostei</taxon>
        <taxon>Protacanthopterygii</taxon>
        <taxon>Esociformes</taxon>
        <taxon>Umbridae</taxon>
        <taxon>Dallia</taxon>
    </lineage>
</organism>
<evidence type="ECO:0000313" key="1">
    <source>
        <dbReference type="EMBL" id="KAJ7996335.1"/>
    </source>
</evidence>
<reference evidence="1" key="1">
    <citation type="submission" date="2021-05" db="EMBL/GenBank/DDBJ databases">
        <authorList>
            <person name="Pan Q."/>
            <person name="Jouanno E."/>
            <person name="Zahm M."/>
            <person name="Klopp C."/>
            <person name="Cabau C."/>
            <person name="Louis A."/>
            <person name="Berthelot C."/>
            <person name="Parey E."/>
            <person name="Roest Crollius H."/>
            <person name="Montfort J."/>
            <person name="Robinson-Rechavi M."/>
            <person name="Bouchez O."/>
            <person name="Lampietro C."/>
            <person name="Lopez Roques C."/>
            <person name="Donnadieu C."/>
            <person name="Postlethwait J."/>
            <person name="Bobe J."/>
            <person name="Dillon D."/>
            <person name="Chandos A."/>
            <person name="von Hippel F."/>
            <person name="Guiguen Y."/>
        </authorList>
    </citation>
    <scope>NUCLEOTIDE SEQUENCE</scope>
    <source>
        <strain evidence="1">YG-Jan2019</strain>
    </source>
</reference>
<name>A0ACC2FYM1_DALPE</name>
<evidence type="ECO:0000313" key="2">
    <source>
        <dbReference type="Proteomes" id="UP001157502"/>
    </source>
</evidence>
<dbReference type="EMBL" id="CM055747">
    <property type="protein sequence ID" value="KAJ7996335.1"/>
    <property type="molecule type" value="Genomic_DNA"/>
</dbReference>
<sequence>MRIGFRTTGHREIKMQEDPVYDFPEPAGESVGERRACPQRGSLKNISVLDRLLFTHSVWLQLSINSATALHILQREPPGTFLVRKSNTLQKKVLCVRLMDESVPSFVKQFSIREVESTFSLERAALSFPDLCRLIAFYCVSRDVLPFPLQLPEAIVRASSQKELKSIAHMGVEFWSSPLNFRGPRSEPAPAPAEAPPSPTVVECATHQGCHTLFQEFCPIQTRSPRELNCGAAGHGALCFINPLFLELQPKLHRRHQFKHSIKVRVSTENSSALSPPVTPPPPPPLLAKKKAKKAQQASEASESKGTGATLEASDYSQVHPTLPKKTRAVPTLSPTVEDDYHVPLGLLPTVDRKQSGEKEGVSEEEGHLSGVDQEKRGEEGVREEASLTPGIAQEKRGEEEVTEEEVGLLLGLTQEKGVEKELLSEEKAGLLPGLTEPNKSEKGVCEEEVGLLLEQKCAPSLSEMDSSSSLSSLDEVEDTSERPPVTRGASNPSPPGTTRPRQPLSALRQLSAAFVSFFVPEKRVARLVEDLSRDRRTAFGALVQDFLSQQREAVKPQYLRSAVELLQGIRLFLSQAKAFLLDCRELEPPIETMLSDDDKDLVLEKALLRCVLKPLKGQVDRTLKDLHERDGSSQKMAECLARARGTTLSDGFGVRVGVPDGAGVEKVRRKLILMIRAYSPINKVMLLLQACKLIYKAMTENSGQEFGADDFLPALSYVLVQCDMPELMIEVEYMMELLEFSYLTGEGGYYLTSVYASLHLIQSMSEAVPSGGLTQEARDSLKNWSRRRSSQVQKNLGQHLKCLRILFQDGDQSCMKTLQWKAGDNVENLIELCAAKFGVDNPQLHKLYLRNEGKLQECHPQALIQDVLGHGCRQKPLVYQQDNQDVLETYKLTREGAVDLEE</sequence>
<keyword evidence="2" id="KW-1185">Reference proteome</keyword>
<accession>A0ACC2FYM1</accession>
<dbReference type="Proteomes" id="UP001157502">
    <property type="component" value="Chromosome 20"/>
</dbReference>
<gene>
    <name evidence="1" type="ORF">DPEC_G00236030</name>
</gene>
<protein>
    <submittedName>
        <fullName evidence="1">Uncharacterized protein</fullName>
    </submittedName>
</protein>
<proteinExistence type="predicted"/>